<comment type="caution">
    <text evidence="1">The sequence shown here is derived from an EMBL/GenBank/DDBJ whole genome shotgun (WGS) entry which is preliminary data.</text>
</comment>
<name>J5RFE0_SACK1</name>
<dbReference type="EMBL" id="AACI03002032">
    <property type="protein sequence ID" value="EJT41381.1"/>
    <property type="molecule type" value="Genomic_DNA"/>
</dbReference>
<accession>J5RFE0</accession>
<dbReference type="GO" id="GO:0019825">
    <property type="term" value="F:oxygen binding"/>
    <property type="evidence" value="ECO:0007669"/>
    <property type="project" value="InterPro"/>
</dbReference>
<dbReference type="STRING" id="226230.J5RFE0"/>
<reference evidence="2" key="2">
    <citation type="journal article" date="2011" name="G3 (Bethesda)">
        <title>The awesome power of yeast evolutionary genetics: New genome sequences and strain resources for the Saccharomyces sensu stricto genus.</title>
        <authorList>
            <person name="Scannell D.R."/>
            <person name="Zill O.A."/>
            <person name="Rokas A."/>
            <person name="Payen C."/>
            <person name="Dunham M.J."/>
            <person name="Eisen M.B."/>
            <person name="Rine J."/>
            <person name="Johnston M."/>
            <person name="Hittinger C.T."/>
        </authorList>
    </citation>
    <scope>GENOME REANNOTATION</scope>
    <source>
        <strain evidence="2">ATCC MYA-4449 / AS 2.2408 / CBS 8840 / NBRC 1802 / NCYC 2889</strain>
    </source>
</reference>
<gene>
    <name evidence="1" type="primary">YGR234W</name>
    <name evidence="1" type="ORF">SKUD_193507</name>
</gene>
<keyword evidence="2" id="KW-1185">Reference proteome</keyword>
<dbReference type="Proteomes" id="UP000002753">
    <property type="component" value="Unassembled WGS sequence"/>
</dbReference>
<protein>
    <submittedName>
        <fullName evidence="1">YHB1-like protein</fullName>
    </submittedName>
</protein>
<dbReference type="GO" id="GO:0020037">
    <property type="term" value="F:heme binding"/>
    <property type="evidence" value="ECO:0007669"/>
    <property type="project" value="InterPro"/>
</dbReference>
<dbReference type="AlphaFoldDB" id="J5RFE0"/>
<dbReference type="InterPro" id="IPR012292">
    <property type="entry name" value="Globin/Proto"/>
</dbReference>
<sequence length="65" mass="7172">MLSKETGAIIKSTVPVLEQQGAVITRTFRKSILTINAELLDIFNRTNQQLGEQPTFLGYNCLGCS</sequence>
<organism evidence="1 2">
    <name type="scientific">Saccharomyces kudriavzevii (strain ATCC MYA-4449 / AS 2.2408 / CBS 8840 / NBRC 1802 / NCYC 2889)</name>
    <name type="common">Yeast</name>
    <dbReference type="NCBI Taxonomy" id="226230"/>
    <lineage>
        <taxon>Eukaryota</taxon>
        <taxon>Fungi</taxon>
        <taxon>Dikarya</taxon>
        <taxon>Ascomycota</taxon>
        <taxon>Saccharomycotina</taxon>
        <taxon>Saccharomycetes</taxon>
        <taxon>Saccharomycetales</taxon>
        <taxon>Saccharomycetaceae</taxon>
        <taxon>Saccharomyces</taxon>
    </lineage>
</organism>
<dbReference type="HOGENOM" id="CLU_184548_0_0_1"/>
<evidence type="ECO:0000313" key="1">
    <source>
        <dbReference type="EMBL" id="EJT41381.1"/>
    </source>
</evidence>
<evidence type="ECO:0000313" key="2">
    <source>
        <dbReference type="Proteomes" id="UP000002753"/>
    </source>
</evidence>
<proteinExistence type="predicted"/>
<dbReference type="SUPFAM" id="SSF46458">
    <property type="entry name" value="Globin-like"/>
    <property type="match status" value="1"/>
</dbReference>
<dbReference type="Gene3D" id="1.10.490.10">
    <property type="entry name" value="Globins"/>
    <property type="match status" value="1"/>
</dbReference>
<dbReference type="InterPro" id="IPR009050">
    <property type="entry name" value="Globin-like_sf"/>
</dbReference>
<reference evidence="1 2" key="1">
    <citation type="journal article" date="2003" name="Science">
        <title>Finding functional features in Saccharomyces genomes by phylogenetic footprinting.</title>
        <authorList>
            <person name="Cliften P.F."/>
            <person name="Sudarsanam P."/>
            <person name="Desikan A."/>
            <person name="Fulton L."/>
            <person name="Fulton B."/>
            <person name="Majors J."/>
            <person name="Waterston R."/>
            <person name="Cohen B.A."/>
            <person name="Johnston M."/>
        </authorList>
    </citation>
    <scope>NUCLEOTIDE SEQUENCE [LARGE SCALE GENOMIC DNA]</scope>
    <source>
        <strain evidence="2">ATCC MYA-4449 / AS 2.2408 / CBS 8840 / NBRC 1802 / NCYC 2889</strain>
    </source>
</reference>